<gene>
    <name evidence="2" type="ORF">AB5I84_03630</name>
</gene>
<sequence length="209" mass="22353">MSFPLRTTLLGLVAASPLLVTLPAHAYEAGDWLVKFGVTQVNPKSNNGKLANGTLAVDVEDATQPSISVTYMATRNLGIEVLGALPFNHTVTLNGDKSATTKHLPPTVTAQWFFLPDAQVNPYVGVGLNYTTFFNTRETGPISGANLKLEDSWGVAAQVGVDIKITESLYANASVRYMDIDSKAKLNGARIGTVHIDPVVSTLGFGMRF</sequence>
<dbReference type="SUPFAM" id="SSF56925">
    <property type="entry name" value="OMPA-like"/>
    <property type="match status" value="1"/>
</dbReference>
<organism evidence="2 3">
    <name type="scientific">Isoalcanivorax beigongshangi</name>
    <dbReference type="NCBI Taxonomy" id="3238810"/>
    <lineage>
        <taxon>Bacteria</taxon>
        <taxon>Pseudomonadati</taxon>
        <taxon>Pseudomonadota</taxon>
        <taxon>Gammaproteobacteria</taxon>
        <taxon>Oceanospirillales</taxon>
        <taxon>Alcanivoracaceae</taxon>
        <taxon>Isoalcanivorax</taxon>
    </lineage>
</organism>
<comment type="caution">
    <text evidence="2">The sequence shown here is derived from an EMBL/GenBank/DDBJ whole genome shotgun (WGS) entry which is preliminary data.</text>
</comment>
<accession>A0ABV4AEU6</accession>
<feature type="chain" id="PRO_5047065711" evidence="1">
    <location>
        <begin position="27"/>
        <end position="209"/>
    </location>
</feature>
<proteinExistence type="predicted"/>
<dbReference type="Gene3D" id="2.40.160.20">
    <property type="match status" value="1"/>
</dbReference>
<dbReference type="Pfam" id="PF03922">
    <property type="entry name" value="OmpW"/>
    <property type="match status" value="1"/>
</dbReference>
<feature type="signal peptide" evidence="1">
    <location>
        <begin position="1"/>
        <end position="26"/>
    </location>
</feature>
<evidence type="ECO:0000313" key="3">
    <source>
        <dbReference type="Proteomes" id="UP001562065"/>
    </source>
</evidence>
<dbReference type="PANTHER" id="PTHR36920:SF1">
    <property type="entry name" value="OUTER MEMBRANE PROTEIN W"/>
    <property type="match status" value="1"/>
</dbReference>
<evidence type="ECO:0000313" key="2">
    <source>
        <dbReference type="EMBL" id="MEY1661234.1"/>
    </source>
</evidence>
<protein>
    <submittedName>
        <fullName evidence="2">OmpW family protein</fullName>
    </submittedName>
</protein>
<keyword evidence="3" id="KW-1185">Reference proteome</keyword>
<dbReference type="EMBL" id="JBGCUO010000001">
    <property type="protein sequence ID" value="MEY1661234.1"/>
    <property type="molecule type" value="Genomic_DNA"/>
</dbReference>
<evidence type="ECO:0000256" key="1">
    <source>
        <dbReference type="SAM" id="SignalP"/>
    </source>
</evidence>
<dbReference type="PANTHER" id="PTHR36920">
    <property type="match status" value="1"/>
</dbReference>
<keyword evidence="1" id="KW-0732">Signal</keyword>
<dbReference type="InterPro" id="IPR005618">
    <property type="entry name" value="OMPW"/>
</dbReference>
<dbReference type="InterPro" id="IPR011250">
    <property type="entry name" value="OMP/PagP_B-barrel"/>
</dbReference>
<dbReference type="Proteomes" id="UP001562065">
    <property type="component" value="Unassembled WGS sequence"/>
</dbReference>
<reference evidence="2 3" key="1">
    <citation type="submission" date="2024-07" db="EMBL/GenBank/DDBJ databases">
        <authorList>
            <person name="Ren Q."/>
        </authorList>
    </citation>
    <scope>NUCLEOTIDE SEQUENCE [LARGE SCALE GENOMIC DNA]</scope>
    <source>
        <strain evidence="2 3">REN37</strain>
    </source>
</reference>
<name>A0ABV4AEU6_9GAMM</name>
<dbReference type="RefSeq" id="WP_369454485.1">
    <property type="nucleotide sequence ID" value="NZ_JBGCUO010000001.1"/>
</dbReference>